<protein>
    <submittedName>
        <fullName evidence="2">Prolyl oligopeptidase family protein</fullName>
    </submittedName>
</protein>
<dbReference type="AlphaFoldDB" id="E1U3T4"/>
<dbReference type="GO" id="GO:0004252">
    <property type="term" value="F:serine-type endopeptidase activity"/>
    <property type="evidence" value="ECO:0007669"/>
    <property type="project" value="InterPro"/>
</dbReference>
<proteinExistence type="predicted"/>
<dbReference type="GO" id="GO:0005829">
    <property type="term" value="C:cytosol"/>
    <property type="evidence" value="ECO:0007669"/>
    <property type="project" value="TreeGrafter"/>
</dbReference>
<dbReference type="Pfam" id="PF02897">
    <property type="entry name" value="Peptidase_S9_N"/>
    <property type="match status" value="1"/>
</dbReference>
<evidence type="ECO:0000313" key="2">
    <source>
        <dbReference type="EMBL" id="ACN96091.1"/>
    </source>
</evidence>
<accession>E1U3T4</accession>
<dbReference type="PANTHER" id="PTHR42881">
    <property type="entry name" value="PROLYL ENDOPEPTIDASE"/>
    <property type="match status" value="1"/>
</dbReference>
<sequence length="140" mass="16023">MTKQPKPPVAPVKPVTNDYFGTKVTDNYRYMENFNDQQVQQWVKAQADDFFGNDPRIAKNDPRVAGILLGINTWTKFYSIYEYDSQTNQLTQIQLQPQGKYDALDDLVAQEIEVRSHDGTMIPLSIVHKKDIKLDGSNPC</sequence>
<evidence type="ECO:0000259" key="1">
    <source>
        <dbReference type="Pfam" id="PF02897"/>
    </source>
</evidence>
<reference evidence="2" key="1">
    <citation type="submission" date="2008-09" db="EMBL/GenBank/DDBJ databases">
        <title>High diversity of cyanobacterial nonribosomal peptide synthetase genes in isolates from geothermal sites and hot springs of Costa Rica.</title>
        <authorList>
            <person name="Hess W.R."/>
            <person name="Scholz I.D."/>
        </authorList>
    </citation>
    <scope>NUCLEOTIDE SEQUENCE</scope>
    <source>
        <strain evidence="2">MV11</strain>
    </source>
</reference>
<dbReference type="Gene3D" id="2.130.10.120">
    <property type="entry name" value="Prolyl oligopeptidase, N-terminal domain"/>
    <property type="match status" value="1"/>
</dbReference>
<dbReference type="EMBL" id="FJ211389">
    <property type="protein sequence ID" value="ACN96091.1"/>
    <property type="molecule type" value="Genomic_DNA"/>
</dbReference>
<organism evidence="2">
    <name type="scientific">Fischerella sp. MV11</name>
    <dbReference type="NCBI Taxonomy" id="397321"/>
    <lineage>
        <taxon>Bacteria</taxon>
        <taxon>Bacillati</taxon>
        <taxon>Cyanobacteriota</taxon>
        <taxon>Cyanophyceae</taxon>
        <taxon>Nostocales</taxon>
        <taxon>Hapalosiphonaceae</taxon>
        <taxon>Fischerella</taxon>
    </lineage>
</organism>
<dbReference type="InterPro" id="IPR051167">
    <property type="entry name" value="Prolyl_oligopep/macrocyclase"/>
</dbReference>
<dbReference type="InterPro" id="IPR029058">
    <property type="entry name" value="AB_hydrolase_fold"/>
</dbReference>
<name>E1U3T4_9CYAN</name>
<dbReference type="Gene3D" id="3.40.50.1820">
    <property type="entry name" value="alpha/beta hydrolase"/>
    <property type="match status" value="2"/>
</dbReference>
<dbReference type="InterPro" id="IPR023302">
    <property type="entry name" value="Pept_S9A_N"/>
</dbReference>
<dbReference type="PANTHER" id="PTHR42881:SF2">
    <property type="entry name" value="PROLYL ENDOPEPTIDASE"/>
    <property type="match status" value="1"/>
</dbReference>
<feature type="domain" description="Peptidase S9A N-terminal" evidence="1">
    <location>
        <begin position="7"/>
        <end position="47"/>
    </location>
</feature>
<dbReference type="SUPFAM" id="SSF50993">
    <property type="entry name" value="Peptidase/esterase 'gauge' domain"/>
    <property type="match status" value="1"/>
</dbReference>
<dbReference type="GO" id="GO:0070012">
    <property type="term" value="F:oligopeptidase activity"/>
    <property type="evidence" value="ECO:0007669"/>
    <property type="project" value="TreeGrafter"/>
</dbReference>